<accession>A0ABW8E707</accession>
<sequence length="251" mass="28710">MTADDKRQIESAIKEHGARALENVTKGGAMLYLRFPMRFAGADEKYLRSLFAPETLEHGPWAGPEEIVLNVSDTGKIGADGKRIQLVETFNPFVERYYRLPYRNMLPRSGDIVGYRFAAMPWRNNRLHILRQHGRIECIPPAMLPVFIEEDWQGGWHPITKIQVEFKDWQQMSSDIGSIHVSGGDYLRFLLMAKTIGSTVCSYREKLGLLEGMRIMCGSDGHFFDDFIEKVGGFRDLVRIMETECGEDDQD</sequence>
<comment type="caution">
    <text evidence="1">The sequence shown here is derived from an EMBL/GenBank/DDBJ whole genome shotgun (WGS) entry which is preliminary data.</text>
</comment>
<evidence type="ECO:0000313" key="1">
    <source>
        <dbReference type="EMBL" id="MFJ2680985.1"/>
    </source>
</evidence>
<dbReference type="Proteomes" id="UP001617213">
    <property type="component" value="Unassembled WGS sequence"/>
</dbReference>
<protein>
    <submittedName>
        <fullName evidence="1">Uncharacterized protein</fullName>
    </submittedName>
</protein>
<organism evidence="1 2">
    <name type="scientific">Pseudomonas sivasensis</name>
    <dbReference type="NCBI Taxonomy" id="1880678"/>
    <lineage>
        <taxon>Bacteria</taxon>
        <taxon>Pseudomonadati</taxon>
        <taxon>Pseudomonadota</taxon>
        <taxon>Gammaproteobacteria</taxon>
        <taxon>Pseudomonadales</taxon>
        <taxon>Pseudomonadaceae</taxon>
        <taxon>Pseudomonas</taxon>
    </lineage>
</organism>
<evidence type="ECO:0000313" key="2">
    <source>
        <dbReference type="Proteomes" id="UP001617213"/>
    </source>
</evidence>
<proteinExistence type="predicted"/>
<keyword evidence="2" id="KW-1185">Reference proteome</keyword>
<reference evidence="1 2" key="1">
    <citation type="submission" date="2024-10" db="EMBL/GenBank/DDBJ databases">
        <title>The Natural Products Discovery Center: Release of the First 8490 Sequenced Strains for Exploring Actinobacteria Biosynthetic Diversity.</title>
        <authorList>
            <person name="Kalkreuter E."/>
            <person name="Kautsar S.A."/>
            <person name="Yang D."/>
            <person name="Bader C.D."/>
            <person name="Teijaro C.N."/>
            <person name="Fluegel L."/>
            <person name="Davis C.M."/>
            <person name="Simpson J.R."/>
            <person name="Lauterbach L."/>
            <person name="Steele A.D."/>
            <person name="Gui C."/>
            <person name="Meng S."/>
            <person name="Li G."/>
            <person name="Viehrig K."/>
            <person name="Ye F."/>
            <person name="Su P."/>
            <person name="Kiefer A.F."/>
            <person name="Nichols A."/>
            <person name="Cepeda A.J."/>
            <person name="Yan W."/>
            <person name="Fan B."/>
            <person name="Jiang Y."/>
            <person name="Adhikari A."/>
            <person name="Zheng C.-J."/>
            <person name="Schuster L."/>
            <person name="Cowan T.M."/>
            <person name="Smanski M.J."/>
            <person name="Chevrette M.G."/>
            <person name="De Carvalho L.P.S."/>
            <person name="Shen B."/>
        </authorList>
    </citation>
    <scope>NUCLEOTIDE SEQUENCE [LARGE SCALE GENOMIC DNA]</scope>
    <source>
        <strain evidence="1 2">NPDC087581</strain>
    </source>
</reference>
<gene>
    <name evidence="1" type="ORF">ACIOWJ_23190</name>
</gene>
<dbReference type="RefSeq" id="WP_401383618.1">
    <property type="nucleotide sequence ID" value="NZ_JBIUWZ010000043.1"/>
</dbReference>
<name>A0ABW8E707_9PSED</name>
<dbReference type="EMBL" id="JBIUWZ010000043">
    <property type="protein sequence ID" value="MFJ2680985.1"/>
    <property type="molecule type" value="Genomic_DNA"/>
</dbReference>